<accession>A0A9J6H314</accession>
<feature type="region of interest" description="Disordered" evidence="1">
    <location>
        <begin position="86"/>
        <end position="105"/>
    </location>
</feature>
<evidence type="ECO:0000313" key="2">
    <source>
        <dbReference type="EMBL" id="KAH9381103.1"/>
    </source>
</evidence>
<sequence>MKTGMTKRRQPHLAPTETCWHGTGRADEPTRRHTGNLTRREGVLVRQLQTRAIWTPVFAKHVVPRTISNGHVCAVLHMPWGCHQSPLADEADPLPPRVKRAATSGTYEHQKMAAELALAAIERQRPENRLLPTPPQGAGGRRQ</sequence>
<name>A0A9J6H314_HAELO</name>
<feature type="region of interest" description="Disordered" evidence="1">
    <location>
        <begin position="1"/>
        <end position="33"/>
    </location>
</feature>
<feature type="region of interest" description="Disordered" evidence="1">
    <location>
        <begin position="122"/>
        <end position="143"/>
    </location>
</feature>
<protein>
    <submittedName>
        <fullName evidence="2">Uncharacterized protein</fullName>
    </submittedName>
</protein>
<proteinExistence type="predicted"/>
<evidence type="ECO:0000256" key="1">
    <source>
        <dbReference type="SAM" id="MobiDB-lite"/>
    </source>
</evidence>
<dbReference type="EMBL" id="JABSTR010000011">
    <property type="protein sequence ID" value="KAH9381103.1"/>
    <property type="molecule type" value="Genomic_DNA"/>
</dbReference>
<comment type="caution">
    <text evidence="2">The sequence shown here is derived from an EMBL/GenBank/DDBJ whole genome shotgun (WGS) entry which is preliminary data.</text>
</comment>
<dbReference type="Proteomes" id="UP000821853">
    <property type="component" value="Chromosome 9"/>
</dbReference>
<dbReference type="AlphaFoldDB" id="A0A9J6H314"/>
<reference evidence="2 3" key="1">
    <citation type="journal article" date="2020" name="Cell">
        <title>Large-Scale Comparative Analyses of Tick Genomes Elucidate Their Genetic Diversity and Vector Capacities.</title>
        <authorList>
            <consortium name="Tick Genome and Microbiome Consortium (TIGMIC)"/>
            <person name="Jia N."/>
            <person name="Wang J."/>
            <person name="Shi W."/>
            <person name="Du L."/>
            <person name="Sun Y."/>
            <person name="Zhan W."/>
            <person name="Jiang J.F."/>
            <person name="Wang Q."/>
            <person name="Zhang B."/>
            <person name="Ji P."/>
            <person name="Bell-Sakyi L."/>
            <person name="Cui X.M."/>
            <person name="Yuan T.T."/>
            <person name="Jiang B.G."/>
            <person name="Yang W.F."/>
            <person name="Lam T.T."/>
            <person name="Chang Q.C."/>
            <person name="Ding S.J."/>
            <person name="Wang X.J."/>
            <person name="Zhu J.G."/>
            <person name="Ruan X.D."/>
            <person name="Zhao L."/>
            <person name="Wei J.T."/>
            <person name="Ye R.Z."/>
            <person name="Que T.C."/>
            <person name="Du C.H."/>
            <person name="Zhou Y.H."/>
            <person name="Cheng J.X."/>
            <person name="Dai P.F."/>
            <person name="Guo W.B."/>
            <person name="Han X.H."/>
            <person name="Huang E.J."/>
            <person name="Li L.F."/>
            <person name="Wei W."/>
            <person name="Gao Y.C."/>
            <person name="Liu J.Z."/>
            <person name="Shao H.Z."/>
            <person name="Wang X."/>
            <person name="Wang C.C."/>
            <person name="Yang T.C."/>
            <person name="Huo Q.B."/>
            <person name="Li W."/>
            <person name="Chen H.Y."/>
            <person name="Chen S.E."/>
            <person name="Zhou L.G."/>
            <person name="Ni X.B."/>
            <person name="Tian J.H."/>
            <person name="Sheng Y."/>
            <person name="Liu T."/>
            <person name="Pan Y.S."/>
            <person name="Xia L.Y."/>
            <person name="Li J."/>
            <person name="Zhao F."/>
            <person name="Cao W.C."/>
        </authorList>
    </citation>
    <scope>NUCLEOTIDE SEQUENCE [LARGE SCALE GENOMIC DNA]</scope>
    <source>
        <strain evidence="2">HaeL-2018</strain>
    </source>
</reference>
<evidence type="ECO:0000313" key="3">
    <source>
        <dbReference type="Proteomes" id="UP000821853"/>
    </source>
</evidence>
<feature type="compositionally biased region" description="Basic residues" evidence="1">
    <location>
        <begin position="1"/>
        <end position="11"/>
    </location>
</feature>
<gene>
    <name evidence="2" type="ORF">HPB48_010775</name>
</gene>
<keyword evidence="3" id="KW-1185">Reference proteome</keyword>
<dbReference type="VEuPathDB" id="VectorBase:HLOH_044844"/>
<organism evidence="2 3">
    <name type="scientific">Haemaphysalis longicornis</name>
    <name type="common">Bush tick</name>
    <dbReference type="NCBI Taxonomy" id="44386"/>
    <lineage>
        <taxon>Eukaryota</taxon>
        <taxon>Metazoa</taxon>
        <taxon>Ecdysozoa</taxon>
        <taxon>Arthropoda</taxon>
        <taxon>Chelicerata</taxon>
        <taxon>Arachnida</taxon>
        <taxon>Acari</taxon>
        <taxon>Parasitiformes</taxon>
        <taxon>Ixodida</taxon>
        <taxon>Ixodoidea</taxon>
        <taxon>Ixodidae</taxon>
        <taxon>Haemaphysalinae</taxon>
        <taxon>Haemaphysalis</taxon>
    </lineage>
</organism>